<proteinExistence type="predicted"/>
<sequence>MTSTHNTALRIGRTRRIVLRDGRIAEWHEFGENENPQTVALYCHGTPGSGREAQIFDRVAREKKILLIAPDRPGCGGSTLKPHRTVQDWAADAAEILNALQITQCLVLGYSGGTPYALACATAFPQKVSALGLIAPYTPEEGVFALVEERSIPVMMRLQYLLHNNLLLPFSRRLLHIRTKRASAIESFIHSHSHAFEHSFRGAIQDYTAIYGEWGIPPEQARKYFSTVVWVGERDQVISKEGAYSQGQELNAAVRSFPGRGHASLFTQHAEEILTEIKHVAYPGILKNSLDRPAP</sequence>
<name>A0A7H2BIU7_9MICC</name>
<dbReference type="Pfam" id="PF12697">
    <property type="entry name" value="Abhydrolase_6"/>
    <property type="match status" value="1"/>
</dbReference>
<dbReference type="EMBL" id="CP061538">
    <property type="protein sequence ID" value="QNV39593.1"/>
    <property type="molecule type" value="Genomic_DNA"/>
</dbReference>
<dbReference type="PANTHER" id="PTHR45763:SF46">
    <property type="entry name" value="AB HYDROLASE-1 DOMAIN-CONTAINING PROTEIN"/>
    <property type="match status" value="1"/>
</dbReference>
<dbReference type="PRINTS" id="PR00111">
    <property type="entry name" value="ABHYDROLASE"/>
</dbReference>
<dbReference type="GO" id="GO:0016787">
    <property type="term" value="F:hydrolase activity"/>
    <property type="evidence" value="ECO:0007669"/>
    <property type="project" value="UniProtKB-KW"/>
</dbReference>
<evidence type="ECO:0000313" key="2">
    <source>
        <dbReference type="EMBL" id="QNV39593.1"/>
    </source>
</evidence>
<dbReference type="AlphaFoldDB" id="A0A7H2BIU7"/>
<feature type="domain" description="AB hydrolase-1" evidence="1">
    <location>
        <begin position="41"/>
        <end position="273"/>
    </location>
</feature>
<keyword evidence="2" id="KW-0378">Hydrolase</keyword>
<reference evidence="2 3" key="1">
    <citation type="submission" date="2020-09" db="EMBL/GenBank/DDBJ databases">
        <title>Investigation of environmental microbe.</title>
        <authorList>
            <person name="Ou Y."/>
            <person name="Kang Q."/>
        </authorList>
    </citation>
    <scope>NUCLEOTIDE SEQUENCE [LARGE SCALE GENOMIC DNA]</scope>
    <source>
        <strain evidence="2 3">KJZ-9</strain>
    </source>
</reference>
<dbReference type="KEGG" id="rama:IDM48_09495"/>
<gene>
    <name evidence="2" type="ORF">IDM48_09495</name>
</gene>
<dbReference type="InterPro" id="IPR000073">
    <property type="entry name" value="AB_hydrolase_1"/>
</dbReference>
<dbReference type="RefSeq" id="WP_190617119.1">
    <property type="nucleotide sequence ID" value="NZ_CP061538.1"/>
</dbReference>
<protein>
    <submittedName>
        <fullName evidence="2">Alpha/beta hydrolase</fullName>
    </submittedName>
</protein>
<evidence type="ECO:0000313" key="3">
    <source>
        <dbReference type="Proteomes" id="UP000516421"/>
    </source>
</evidence>
<organism evidence="2 3">
    <name type="scientific">Rothia amarae</name>
    <dbReference type="NCBI Taxonomy" id="169480"/>
    <lineage>
        <taxon>Bacteria</taxon>
        <taxon>Bacillati</taxon>
        <taxon>Actinomycetota</taxon>
        <taxon>Actinomycetes</taxon>
        <taxon>Micrococcales</taxon>
        <taxon>Micrococcaceae</taxon>
        <taxon>Rothia</taxon>
    </lineage>
</organism>
<evidence type="ECO:0000259" key="1">
    <source>
        <dbReference type="Pfam" id="PF12697"/>
    </source>
</evidence>
<dbReference type="SUPFAM" id="SSF53474">
    <property type="entry name" value="alpha/beta-Hydrolases"/>
    <property type="match status" value="1"/>
</dbReference>
<dbReference type="PANTHER" id="PTHR45763">
    <property type="entry name" value="HYDROLASE, ALPHA/BETA FOLD FAMILY PROTEIN, EXPRESSED-RELATED"/>
    <property type="match status" value="1"/>
</dbReference>
<dbReference type="Proteomes" id="UP000516421">
    <property type="component" value="Chromosome"/>
</dbReference>
<accession>A0A7H2BIU7</accession>
<dbReference type="Gene3D" id="3.40.50.1820">
    <property type="entry name" value="alpha/beta hydrolase"/>
    <property type="match status" value="1"/>
</dbReference>
<keyword evidence="3" id="KW-1185">Reference proteome</keyword>
<dbReference type="InterPro" id="IPR029058">
    <property type="entry name" value="AB_hydrolase_fold"/>
</dbReference>